<dbReference type="Proteomes" id="UP001056201">
    <property type="component" value="Chromosome 1"/>
</dbReference>
<dbReference type="InterPro" id="IPR001789">
    <property type="entry name" value="Sig_transdc_resp-reg_receiver"/>
</dbReference>
<dbReference type="SMART" id="SM00448">
    <property type="entry name" value="REC"/>
    <property type="match status" value="2"/>
</dbReference>
<evidence type="ECO:0000259" key="3">
    <source>
        <dbReference type="PROSITE" id="PS50110"/>
    </source>
</evidence>
<dbReference type="EMBL" id="CP097635">
    <property type="protein sequence ID" value="URI08380.1"/>
    <property type="molecule type" value="Genomic_DNA"/>
</dbReference>
<reference evidence="4" key="1">
    <citation type="submission" date="2022-05" db="EMBL/GenBank/DDBJ databases">
        <title>An RpoN-dependent PEP-CTERM gene is involved in floc formation of an Aquincola tertiaricarbonis strain.</title>
        <authorList>
            <person name="Qiu D."/>
            <person name="Xia M."/>
        </authorList>
    </citation>
    <scope>NUCLEOTIDE SEQUENCE</scope>
    <source>
        <strain evidence="4">RN12</strain>
    </source>
</reference>
<feature type="modified residue" description="4-aspartylphosphate" evidence="2">
    <location>
        <position position="36"/>
    </location>
</feature>
<dbReference type="Gene3D" id="3.40.50.2300">
    <property type="match status" value="2"/>
</dbReference>
<keyword evidence="5" id="KW-1185">Reference proteome</keyword>
<dbReference type="PROSITE" id="PS50110">
    <property type="entry name" value="RESPONSE_REGULATORY"/>
    <property type="match status" value="2"/>
</dbReference>
<dbReference type="InterPro" id="IPR050595">
    <property type="entry name" value="Bact_response_regulator"/>
</dbReference>
<protein>
    <submittedName>
        <fullName evidence="4">Response regulator</fullName>
    </submittedName>
</protein>
<evidence type="ECO:0000256" key="1">
    <source>
        <dbReference type="ARBA" id="ARBA00022553"/>
    </source>
</evidence>
<feature type="modified residue" description="4-aspartylphosphate" evidence="2">
    <location>
        <position position="163"/>
    </location>
</feature>
<organism evidence="4 5">
    <name type="scientific">Aquincola tertiaricarbonis</name>
    <dbReference type="NCBI Taxonomy" id="391953"/>
    <lineage>
        <taxon>Bacteria</taxon>
        <taxon>Pseudomonadati</taxon>
        <taxon>Pseudomonadota</taxon>
        <taxon>Betaproteobacteria</taxon>
        <taxon>Burkholderiales</taxon>
        <taxon>Sphaerotilaceae</taxon>
        <taxon>Aquincola</taxon>
    </lineage>
</organism>
<dbReference type="PANTHER" id="PTHR44591:SF3">
    <property type="entry name" value="RESPONSE REGULATORY DOMAIN-CONTAINING PROTEIN"/>
    <property type="match status" value="1"/>
</dbReference>
<feature type="domain" description="Response regulatory" evidence="3">
    <location>
        <begin position="1"/>
        <end position="103"/>
    </location>
</feature>
<feature type="domain" description="Response regulatory" evidence="3">
    <location>
        <begin position="114"/>
        <end position="231"/>
    </location>
</feature>
<dbReference type="SUPFAM" id="SSF52172">
    <property type="entry name" value="CheY-like"/>
    <property type="match status" value="2"/>
</dbReference>
<keyword evidence="1 2" id="KW-0597">Phosphoprotein</keyword>
<dbReference type="PANTHER" id="PTHR44591">
    <property type="entry name" value="STRESS RESPONSE REGULATOR PROTEIN 1"/>
    <property type="match status" value="1"/>
</dbReference>
<evidence type="ECO:0000313" key="5">
    <source>
        <dbReference type="Proteomes" id="UP001056201"/>
    </source>
</evidence>
<accession>A0ABY4S6S3</accession>
<sequence length="240" mass="26046">MSYLLKAFGHAVLTASDGEQGLATARERLPDLVLLDIELPGMSGIDVARELRADVRTAHIPLLAVTASAMRGDRERLMALGFDGYASKPIDPRSFNAWIDGFLRPPAPQAAQPLLLVVDDVPTNLLLKRSCLMPLGFRVLTASRADEALAMARINRPDLILSDVGMADGDGFELMAQVKQLPGLRDVPFIFITSTHHDVEMQQRALALGAARYLMRPISPEDLVAEVRACLAAAGDRIDP</sequence>
<dbReference type="Pfam" id="PF00072">
    <property type="entry name" value="Response_reg"/>
    <property type="match status" value="2"/>
</dbReference>
<proteinExistence type="predicted"/>
<name>A0ABY4S6S3_AQUTE</name>
<dbReference type="InterPro" id="IPR011006">
    <property type="entry name" value="CheY-like_superfamily"/>
</dbReference>
<evidence type="ECO:0000313" key="4">
    <source>
        <dbReference type="EMBL" id="URI08380.1"/>
    </source>
</evidence>
<evidence type="ECO:0000256" key="2">
    <source>
        <dbReference type="PROSITE-ProRule" id="PRU00169"/>
    </source>
</evidence>
<gene>
    <name evidence="4" type="ORF">MW290_06110</name>
</gene>